<gene>
    <name evidence="1" type="ORF">NCTC10124_01399</name>
</gene>
<sequence length="56" mass="6013">MLNILHSPNSGRSLSLAVTNELSFELKIPNESPCVSVTNAPDTPPLTSTGVVTLYW</sequence>
<organism evidence="1 2">
    <name type="scientific">Mycoplasmopsis synoviae</name>
    <name type="common">Mycoplasma synoviae</name>
    <dbReference type="NCBI Taxonomy" id="2109"/>
    <lineage>
        <taxon>Bacteria</taxon>
        <taxon>Bacillati</taxon>
        <taxon>Mycoplasmatota</taxon>
        <taxon>Mycoplasmoidales</taxon>
        <taxon>Metamycoplasmataceae</taxon>
        <taxon>Mycoplasmopsis</taxon>
    </lineage>
</organism>
<name>A0A3B0PFT0_MYCSY</name>
<reference evidence="2" key="1">
    <citation type="submission" date="2018-06" db="EMBL/GenBank/DDBJ databases">
        <authorList>
            <consortium name="Pathogen Informatics"/>
        </authorList>
    </citation>
    <scope>NUCLEOTIDE SEQUENCE [LARGE SCALE GENOMIC DNA]</scope>
    <source>
        <strain evidence="2">NCTC10124</strain>
    </source>
</reference>
<dbReference type="EMBL" id="LS991953">
    <property type="protein sequence ID" value="SYV93645.1"/>
    <property type="molecule type" value="Genomic_DNA"/>
</dbReference>
<dbReference type="AlphaFoldDB" id="A0A3B0PFT0"/>
<evidence type="ECO:0000313" key="1">
    <source>
        <dbReference type="EMBL" id="SYV93645.1"/>
    </source>
</evidence>
<feature type="non-terminal residue" evidence="1">
    <location>
        <position position="56"/>
    </location>
</feature>
<evidence type="ECO:0000313" key="2">
    <source>
        <dbReference type="Proteomes" id="UP000259328"/>
    </source>
</evidence>
<proteinExistence type="predicted"/>
<protein>
    <submittedName>
        <fullName evidence="1">Uncharacterized protein</fullName>
    </submittedName>
</protein>
<dbReference type="Proteomes" id="UP000259328">
    <property type="component" value="Chromosome"/>
</dbReference>
<accession>A0A3B0PFT0</accession>